<keyword evidence="5" id="KW-0479">Metal-binding</keyword>
<evidence type="ECO:0000313" key="18">
    <source>
        <dbReference type="EMBL" id="EDM74328.1"/>
    </source>
</evidence>
<organism evidence="18 19">
    <name type="scientific">Plesiocystis pacifica SIR-1</name>
    <dbReference type="NCBI Taxonomy" id="391625"/>
    <lineage>
        <taxon>Bacteria</taxon>
        <taxon>Pseudomonadati</taxon>
        <taxon>Myxococcota</taxon>
        <taxon>Polyangia</taxon>
        <taxon>Nannocystales</taxon>
        <taxon>Nannocystaceae</taxon>
        <taxon>Plesiocystis</taxon>
    </lineage>
</organism>
<dbReference type="PROSITE" id="PS00893">
    <property type="entry name" value="NUDIX_BOX"/>
    <property type="match status" value="1"/>
</dbReference>
<proteinExistence type="inferred from homology"/>
<feature type="domain" description="Nudix hydrolase" evidence="17">
    <location>
        <begin position="19"/>
        <end position="164"/>
    </location>
</feature>
<dbReference type="SUPFAM" id="SSF55811">
    <property type="entry name" value="Nudix"/>
    <property type="match status" value="1"/>
</dbReference>
<dbReference type="InterPro" id="IPR047127">
    <property type="entry name" value="MutT-like"/>
</dbReference>
<evidence type="ECO:0000256" key="5">
    <source>
        <dbReference type="ARBA" id="ARBA00022723"/>
    </source>
</evidence>
<comment type="caution">
    <text evidence="18">The sequence shown here is derived from an EMBL/GenBank/DDBJ whole genome shotgun (WGS) entry which is preliminary data.</text>
</comment>
<dbReference type="PROSITE" id="PS51462">
    <property type="entry name" value="NUDIX"/>
    <property type="match status" value="1"/>
</dbReference>
<evidence type="ECO:0000256" key="14">
    <source>
        <dbReference type="ARBA" id="ARBA00041592"/>
    </source>
</evidence>
<keyword evidence="6" id="KW-0227">DNA damage</keyword>
<comment type="catalytic activity">
    <reaction evidence="11">
        <text>8-oxo-GTP + H2O = 8-oxo-GMP + diphosphate + H(+)</text>
        <dbReference type="Rhea" id="RHEA:67616"/>
        <dbReference type="ChEBI" id="CHEBI:15377"/>
        <dbReference type="ChEBI" id="CHEBI:15378"/>
        <dbReference type="ChEBI" id="CHEBI:33019"/>
        <dbReference type="ChEBI" id="CHEBI:143553"/>
        <dbReference type="ChEBI" id="CHEBI:145694"/>
    </reaction>
</comment>
<protein>
    <recommendedName>
        <fullName evidence="13">8-oxo-dGTP diphosphatase</fullName>
        <ecNumber evidence="12">3.6.1.55</ecNumber>
    </recommendedName>
    <alternativeName>
        <fullName evidence="16">7,8-dihydro-8-oxoguanine-triphosphatase</fullName>
    </alternativeName>
    <alternativeName>
        <fullName evidence="15">Mutator protein MutT</fullName>
    </alternativeName>
    <alternativeName>
        <fullName evidence="14">dGTP pyrophosphohydrolase</fullName>
    </alternativeName>
</protein>
<dbReference type="InterPro" id="IPR000086">
    <property type="entry name" value="NUDIX_hydrolase_dom"/>
</dbReference>
<keyword evidence="19" id="KW-1185">Reference proteome</keyword>
<evidence type="ECO:0000256" key="7">
    <source>
        <dbReference type="ARBA" id="ARBA00022801"/>
    </source>
</evidence>
<evidence type="ECO:0000256" key="13">
    <source>
        <dbReference type="ARBA" id="ARBA00040794"/>
    </source>
</evidence>
<keyword evidence="7 18" id="KW-0378">Hydrolase</keyword>
<comment type="similarity">
    <text evidence="2">Belongs to the Nudix hydrolase family.</text>
</comment>
<keyword evidence="9" id="KW-0234">DNA repair</keyword>
<evidence type="ECO:0000259" key="17">
    <source>
        <dbReference type="PROSITE" id="PS51462"/>
    </source>
</evidence>
<evidence type="ECO:0000256" key="10">
    <source>
        <dbReference type="ARBA" id="ARBA00035861"/>
    </source>
</evidence>
<evidence type="ECO:0000256" key="16">
    <source>
        <dbReference type="ARBA" id="ARBA00042798"/>
    </source>
</evidence>
<dbReference type="RefSeq" id="WP_006976501.1">
    <property type="nucleotide sequence ID" value="NZ_ABCS01000136.1"/>
</dbReference>
<dbReference type="GO" id="GO:0008413">
    <property type="term" value="F:8-oxo-7,8-dihydroguanosine triphosphate pyrophosphatase activity"/>
    <property type="evidence" value="ECO:0007669"/>
    <property type="project" value="TreeGrafter"/>
</dbReference>
<dbReference type="InterPro" id="IPR015797">
    <property type="entry name" value="NUDIX_hydrolase-like_dom_sf"/>
</dbReference>
<evidence type="ECO:0000256" key="8">
    <source>
        <dbReference type="ARBA" id="ARBA00022842"/>
    </source>
</evidence>
<comment type="catalytic activity">
    <reaction evidence="10">
        <text>8-oxo-dGTP + H2O = 8-oxo-dGMP + diphosphate + H(+)</text>
        <dbReference type="Rhea" id="RHEA:31575"/>
        <dbReference type="ChEBI" id="CHEBI:15377"/>
        <dbReference type="ChEBI" id="CHEBI:15378"/>
        <dbReference type="ChEBI" id="CHEBI:33019"/>
        <dbReference type="ChEBI" id="CHEBI:63224"/>
        <dbReference type="ChEBI" id="CHEBI:77896"/>
        <dbReference type="EC" id="3.6.1.55"/>
    </reaction>
</comment>
<keyword evidence="3" id="KW-0515">Mutator protein</keyword>
<dbReference type="GO" id="GO:0006260">
    <property type="term" value="P:DNA replication"/>
    <property type="evidence" value="ECO:0007669"/>
    <property type="project" value="UniProtKB-KW"/>
</dbReference>
<keyword evidence="8" id="KW-0460">Magnesium</keyword>
<dbReference type="Gene3D" id="3.90.79.10">
    <property type="entry name" value="Nucleoside Triphosphate Pyrophosphohydrolase"/>
    <property type="match status" value="1"/>
</dbReference>
<dbReference type="EMBL" id="ABCS01000136">
    <property type="protein sequence ID" value="EDM74328.1"/>
    <property type="molecule type" value="Genomic_DNA"/>
</dbReference>
<dbReference type="OrthoDB" id="9810648at2"/>
<evidence type="ECO:0000256" key="2">
    <source>
        <dbReference type="ARBA" id="ARBA00005582"/>
    </source>
</evidence>
<name>A6GIG5_9BACT</name>
<dbReference type="PANTHER" id="PTHR47707:SF1">
    <property type="entry name" value="NUDIX HYDROLASE FAMILY PROTEIN"/>
    <property type="match status" value="1"/>
</dbReference>
<dbReference type="STRING" id="391625.PPSIR1_11893"/>
<dbReference type="EC" id="3.6.1.55" evidence="12"/>
<evidence type="ECO:0000256" key="11">
    <source>
        <dbReference type="ARBA" id="ARBA00036904"/>
    </source>
</evidence>
<dbReference type="AlphaFoldDB" id="A6GIG5"/>
<dbReference type="GO" id="GO:0044715">
    <property type="term" value="F:8-oxo-dGDP phosphatase activity"/>
    <property type="evidence" value="ECO:0007669"/>
    <property type="project" value="TreeGrafter"/>
</dbReference>
<evidence type="ECO:0000256" key="1">
    <source>
        <dbReference type="ARBA" id="ARBA00001946"/>
    </source>
</evidence>
<dbReference type="GO" id="GO:0046872">
    <property type="term" value="F:metal ion binding"/>
    <property type="evidence" value="ECO:0007669"/>
    <property type="project" value="UniProtKB-KW"/>
</dbReference>
<evidence type="ECO:0000256" key="9">
    <source>
        <dbReference type="ARBA" id="ARBA00023204"/>
    </source>
</evidence>
<dbReference type="Proteomes" id="UP000005801">
    <property type="component" value="Unassembled WGS sequence"/>
</dbReference>
<evidence type="ECO:0000256" key="6">
    <source>
        <dbReference type="ARBA" id="ARBA00022763"/>
    </source>
</evidence>
<dbReference type="PANTHER" id="PTHR47707">
    <property type="entry name" value="8-OXO-DGTP DIPHOSPHATASE"/>
    <property type="match status" value="1"/>
</dbReference>
<dbReference type="Pfam" id="PF00293">
    <property type="entry name" value="NUDIX"/>
    <property type="match status" value="1"/>
</dbReference>
<dbReference type="GO" id="GO:0006281">
    <property type="term" value="P:DNA repair"/>
    <property type="evidence" value="ECO:0007669"/>
    <property type="project" value="UniProtKB-KW"/>
</dbReference>
<sequence length="176" mass="18456">MAQGERSPERPQASDAGSPRLVVAAALVWLDLDPATLLVQRRAPEARHGAGKLELPGGKLERGEAPRAALERELVEEWGPAAAQLGVGPVAEVLHHCYPPPGPEVILIVFHVDGRAWSGPRWRARAVVEAGVEIAAFPAASLPLDDFLAADRPFLAAIAAGEVRPPRAWSAGGGGS</sequence>
<dbReference type="GO" id="GO:0035539">
    <property type="term" value="F:8-oxo-7,8-dihydrodeoxyguanosine triphosphate pyrophosphatase activity"/>
    <property type="evidence" value="ECO:0007669"/>
    <property type="project" value="UniProtKB-EC"/>
</dbReference>
<evidence type="ECO:0000256" key="15">
    <source>
        <dbReference type="ARBA" id="ARBA00041979"/>
    </source>
</evidence>
<accession>A6GIG5</accession>
<gene>
    <name evidence="18" type="ORF">PPSIR1_11893</name>
</gene>
<evidence type="ECO:0000313" key="19">
    <source>
        <dbReference type="Proteomes" id="UP000005801"/>
    </source>
</evidence>
<comment type="cofactor">
    <cofactor evidence="1">
        <name>Mg(2+)</name>
        <dbReference type="ChEBI" id="CHEBI:18420"/>
    </cofactor>
</comment>
<reference evidence="18 19" key="1">
    <citation type="submission" date="2007-06" db="EMBL/GenBank/DDBJ databases">
        <authorList>
            <person name="Shimkets L."/>
            <person name="Ferriera S."/>
            <person name="Johnson J."/>
            <person name="Kravitz S."/>
            <person name="Beeson K."/>
            <person name="Sutton G."/>
            <person name="Rogers Y.-H."/>
            <person name="Friedman R."/>
            <person name="Frazier M."/>
            <person name="Venter J.C."/>
        </authorList>
    </citation>
    <scope>NUCLEOTIDE SEQUENCE [LARGE SCALE GENOMIC DNA]</scope>
    <source>
        <strain evidence="18 19">SIR-1</strain>
    </source>
</reference>
<keyword evidence="4" id="KW-0235">DNA replication</keyword>
<dbReference type="InterPro" id="IPR020084">
    <property type="entry name" value="NUDIX_hydrolase_CS"/>
</dbReference>
<evidence type="ECO:0000256" key="4">
    <source>
        <dbReference type="ARBA" id="ARBA00022705"/>
    </source>
</evidence>
<evidence type="ECO:0000256" key="12">
    <source>
        <dbReference type="ARBA" id="ARBA00038905"/>
    </source>
</evidence>
<dbReference type="GO" id="GO:0044716">
    <property type="term" value="F:8-oxo-GDP phosphatase activity"/>
    <property type="evidence" value="ECO:0007669"/>
    <property type="project" value="TreeGrafter"/>
</dbReference>
<evidence type="ECO:0000256" key="3">
    <source>
        <dbReference type="ARBA" id="ARBA00022457"/>
    </source>
</evidence>